<feature type="compositionally biased region" description="Basic residues" evidence="1">
    <location>
        <begin position="11"/>
        <end position="27"/>
    </location>
</feature>
<evidence type="ECO:0000313" key="2">
    <source>
        <dbReference type="EMBL" id="SVC46028.1"/>
    </source>
</evidence>
<organism evidence="2">
    <name type="scientific">marine metagenome</name>
    <dbReference type="NCBI Taxonomy" id="408172"/>
    <lineage>
        <taxon>unclassified sequences</taxon>
        <taxon>metagenomes</taxon>
        <taxon>ecological metagenomes</taxon>
    </lineage>
</organism>
<feature type="non-terminal residue" evidence="2">
    <location>
        <position position="1"/>
    </location>
</feature>
<gene>
    <name evidence="2" type="ORF">METZ01_LOCUS298882</name>
</gene>
<evidence type="ECO:0000256" key="1">
    <source>
        <dbReference type="SAM" id="MobiDB-lite"/>
    </source>
</evidence>
<accession>A0A382MBU6</accession>
<sequence>GVRQVGADGRRRSRGRGRRRRRGVPLL</sequence>
<dbReference type="AlphaFoldDB" id="A0A382MBU6"/>
<feature type="region of interest" description="Disordered" evidence="1">
    <location>
        <begin position="1"/>
        <end position="27"/>
    </location>
</feature>
<name>A0A382MBU6_9ZZZZ</name>
<feature type="non-terminal residue" evidence="2">
    <location>
        <position position="27"/>
    </location>
</feature>
<proteinExistence type="predicted"/>
<reference evidence="2" key="1">
    <citation type="submission" date="2018-05" db="EMBL/GenBank/DDBJ databases">
        <authorList>
            <person name="Lanie J.A."/>
            <person name="Ng W.-L."/>
            <person name="Kazmierczak K.M."/>
            <person name="Andrzejewski T.M."/>
            <person name="Davidsen T.M."/>
            <person name="Wayne K.J."/>
            <person name="Tettelin H."/>
            <person name="Glass J.I."/>
            <person name="Rusch D."/>
            <person name="Podicherti R."/>
            <person name="Tsui H.-C.T."/>
            <person name="Winkler M.E."/>
        </authorList>
    </citation>
    <scope>NUCLEOTIDE SEQUENCE</scope>
</reference>
<protein>
    <submittedName>
        <fullName evidence="2">Uncharacterized protein</fullName>
    </submittedName>
</protein>
<dbReference type="EMBL" id="UINC01092443">
    <property type="protein sequence ID" value="SVC46028.1"/>
    <property type="molecule type" value="Genomic_DNA"/>
</dbReference>